<keyword evidence="12" id="KW-1185">Reference proteome</keyword>
<keyword evidence="7" id="KW-0347">Helicase</keyword>
<dbReference type="InterPro" id="IPR054712">
    <property type="entry name" value="Cas3-like_dom"/>
</dbReference>
<evidence type="ECO:0000256" key="8">
    <source>
        <dbReference type="ARBA" id="ARBA00022840"/>
    </source>
</evidence>
<dbReference type="Pfam" id="PF18019">
    <property type="entry name" value="Cas3_HD"/>
    <property type="match status" value="1"/>
</dbReference>
<dbReference type="RefSeq" id="WP_167933655.1">
    <property type="nucleotide sequence ID" value="NZ_JAAVJB010000088.1"/>
</dbReference>
<dbReference type="Gene3D" id="1.10.3210.30">
    <property type="match status" value="1"/>
</dbReference>
<dbReference type="PROSITE" id="PS51643">
    <property type="entry name" value="HD_CAS3"/>
    <property type="match status" value="1"/>
</dbReference>
<evidence type="ECO:0000256" key="4">
    <source>
        <dbReference type="ARBA" id="ARBA00022723"/>
    </source>
</evidence>
<dbReference type="NCBIfam" id="TIGR01587">
    <property type="entry name" value="cas3_core"/>
    <property type="match status" value="1"/>
</dbReference>
<keyword evidence="8" id="KW-0067">ATP-binding</keyword>
<dbReference type="Proteomes" id="UP000746503">
    <property type="component" value="Unassembled WGS sequence"/>
</dbReference>
<evidence type="ECO:0000313" key="12">
    <source>
        <dbReference type="Proteomes" id="UP000746503"/>
    </source>
</evidence>
<dbReference type="NCBIfam" id="TIGR01596">
    <property type="entry name" value="cas3_HD"/>
    <property type="match status" value="1"/>
</dbReference>
<name>A0ABX1AS47_9ACTN</name>
<evidence type="ECO:0000256" key="3">
    <source>
        <dbReference type="ARBA" id="ARBA00022722"/>
    </source>
</evidence>
<evidence type="ECO:0000256" key="9">
    <source>
        <dbReference type="ARBA" id="ARBA00023118"/>
    </source>
</evidence>
<evidence type="ECO:0000256" key="1">
    <source>
        <dbReference type="ARBA" id="ARBA00006847"/>
    </source>
</evidence>
<evidence type="ECO:0000256" key="5">
    <source>
        <dbReference type="ARBA" id="ARBA00022741"/>
    </source>
</evidence>
<dbReference type="SMART" id="SM00487">
    <property type="entry name" value="DEXDc"/>
    <property type="match status" value="1"/>
</dbReference>
<dbReference type="InterPro" id="IPR006483">
    <property type="entry name" value="CRISPR-assoc_Cas3_HD"/>
</dbReference>
<dbReference type="CDD" id="cd17930">
    <property type="entry name" value="DEXHc_cas3"/>
    <property type="match status" value="1"/>
</dbReference>
<keyword evidence="4" id="KW-0479">Metal-binding</keyword>
<dbReference type="PANTHER" id="PTHR47963">
    <property type="entry name" value="DEAD-BOX ATP-DEPENDENT RNA HELICASE 47, MITOCHONDRIAL"/>
    <property type="match status" value="1"/>
</dbReference>
<evidence type="ECO:0000256" key="6">
    <source>
        <dbReference type="ARBA" id="ARBA00022801"/>
    </source>
</evidence>
<keyword evidence="6" id="KW-0378">Hydrolase</keyword>
<keyword evidence="9" id="KW-0051">Antiviral defense</keyword>
<dbReference type="InterPro" id="IPR014001">
    <property type="entry name" value="Helicase_ATP-bd"/>
</dbReference>
<dbReference type="InterPro" id="IPR038257">
    <property type="entry name" value="CRISPR-assoc_Cas3_HD_sf"/>
</dbReference>
<proteinExistence type="inferred from homology"/>
<protein>
    <submittedName>
        <fullName evidence="11">CRISPR-associated helicase Cas3</fullName>
    </submittedName>
</protein>
<comment type="caution">
    <text evidence="11">The sequence shown here is derived from an EMBL/GenBank/DDBJ whole genome shotgun (WGS) entry which is preliminary data.</text>
</comment>
<evidence type="ECO:0000313" key="11">
    <source>
        <dbReference type="EMBL" id="NJP67122.1"/>
    </source>
</evidence>
<dbReference type="PANTHER" id="PTHR47963:SF9">
    <property type="entry name" value="CRISPR-ASSOCIATED ENDONUCLEASE_HELICASE CAS3"/>
    <property type="match status" value="1"/>
</dbReference>
<dbReference type="SUPFAM" id="SSF52540">
    <property type="entry name" value="P-loop containing nucleoside triphosphate hydrolases"/>
    <property type="match status" value="1"/>
</dbReference>
<keyword evidence="3" id="KW-0540">Nuclease</keyword>
<dbReference type="Gene3D" id="3.40.50.300">
    <property type="entry name" value="P-loop containing nucleotide triphosphate hydrolases"/>
    <property type="match status" value="2"/>
</dbReference>
<dbReference type="InterPro" id="IPR006474">
    <property type="entry name" value="Helicase_Cas3_CRISPR-ass_core"/>
</dbReference>
<sequence>MSAFGDAFGGGEGRWTALGTLSDAARAAWGKTDQAGTLNGAWLPLWRHMADSGAVAGRLWDEWLPDSIRARIAAALPGGETDGRRLVVWSAASHDIGKATPAFACQVEDRASDMRDVGLRMLTAKEYGDDRKLAPHGLAGQLVMEQWLTARHGVAARSTLQFGVIAGGHHGTPPTHAAYEALEQRPHLLHHRGEARAVWQGVQRELLEGCAELAGVTDRLPHWGRVRLPQPAQVLVTAVVIVSDWIASSPELFPYDSASWQPAGEVGEARRLEAAWRGLDLPAPWRAPEADGSAADLFAARFSFPTAPGGPVVRPVQVESVRIAREMEPAGLLVIEAPMGEGKTEAALAAAEILASRSGAGGCLVALPTRATGDAMFPRLLEWLDRLPLDGPQSVVLAHGKAAFNDTWAGMLRQSSGTVAAVEMEACDDIDARGHGRDQARRRPAGLHAHQWLRGKKKSLLASFAVGTVDQVLFAGLKSRHLALRHLAVAGKVVVIDEVHAYDAYMSRYLDRALAWLAAYRVPVVLLSATLPAGRRAALTAAYAGGGAAVTPHGAGAPNGSGDEETAYPLITAAWPGGGRLTARPAAAAGRETAVAVERLVDDIDLLGDTLADALVDGGCALVVRNTVDRVLEAADALRARFGDENVTVAHSRFVASDRAARDTGLRERFGRDGATRPGLHIVVASQVVEQSLDVDFDLLVTDIAPVDLVLQRIGRLHRHPRSRPPRLRAARCLITGVDWDALPPQAAPGSRAVYGDHALLRSLAVLLPHLDGEPLALPDAISPLVQAAYGDDAVGPGAWQEALATARERHRRELARSEERAGAYLLGPVKSDGRPLLGWLAAGVGDADDSPTGRAQVRDSGENLEVLVVQRLADGSLRTLPWLRRGDGGLSLPMDFPPPVKAAKAVAGSALTLPGVLCHPGAIDRTIQELEQEAFPGWQVKECPWLAGELVLVLDEDCQTRLTGFQLKYDEKDGLRVARPDGSEDDGENTDAY</sequence>
<evidence type="ECO:0000256" key="7">
    <source>
        <dbReference type="ARBA" id="ARBA00022806"/>
    </source>
</evidence>
<reference evidence="11 12" key="1">
    <citation type="submission" date="2020-03" db="EMBL/GenBank/DDBJ databases">
        <title>Draft genome of Streptomyces sp. ventii, isolated from the Axial Seamount in the Pacific Ocean, and resequencing of the two type strains Streptomyces lonarensis strain NCL 716 and Streptomyces bohaiensis strain 11A07.</title>
        <authorList>
            <person name="Loughran R.M."/>
            <person name="Pfannmuller K.M."/>
            <person name="Wasson B.J."/>
            <person name="Deadmond M.C."/>
            <person name="Paddock B.E."/>
            <person name="Koyack M.J."/>
            <person name="Gallegos D.A."/>
            <person name="Mitchell E.A."/>
            <person name="Ushijima B."/>
            <person name="Saw J.H."/>
            <person name="Mcphail K.L."/>
            <person name="Videau P."/>
        </authorList>
    </citation>
    <scope>NUCLEOTIDE SEQUENCE [LARGE SCALE GENOMIC DNA]</scope>
    <source>
        <strain evidence="12">5675061</strain>
    </source>
</reference>
<evidence type="ECO:0000259" key="10">
    <source>
        <dbReference type="PROSITE" id="PS51643"/>
    </source>
</evidence>
<dbReference type="InterPro" id="IPR050547">
    <property type="entry name" value="DEAD_box_RNA_helicases"/>
</dbReference>
<dbReference type="Pfam" id="PF22590">
    <property type="entry name" value="Cas3-like_C_2"/>
    <property type="match status" value="1"/>
</dbReference>
<comment type="similarity">
    <text evidence="2">In the central section; belongs to the CRISPR-associated helicase Cas3 family.</text>
</comment>
<dbReference type="InterPro" id="IPR041372">
    <property type="entry name" value="Cas3_C"/>
</dbReference>
<dbReference type="CDD" id="cd09641">
    <property type="entry name" value="Cas3''_I"/>
    <property type="match status" value="1"/>
</dbReference>
<dbReference type="Pfam" id="PF18395">
    <property type="entry name" value="Cas3_C"/>
    <property type="match status" value="1"/>
</dbReference>
<feature type="domain" description="HD Cas3-type" evidence="10">
    <location>
        <begin position="38"/>
        <end position="246"/>
    </location>
</feature>
<evidence type="ECO:0000256" key="2">
    <source>
        <dbReference type="ARBA" id="ARBA00009046"/>
    </source>
</evidence>
<gene>
    <name evidence="11" type="primary">cas3</name>
    <name evidence="11" type="ORF">HCJ92_12655</name>
</gene>
<organism evidence="11 12">
    <name type="scientific">Streptomyces spiramenti</name>
    <dbReference type="NCBI Taxonomy" id="2720606"/>
    <lineage>
        <taxon>Bacteria</taxon>
        <taxon>Bacillati</taxon>
        <taxon>Actinomycetota</taxon>
        <taxon>Actinomycetes</taxon>
        <taxon>Kitasatosporales</taxon>
        <taxon>Streptomycetaceae</taxon>
        <taxon>Streptomyces</taxon>
    </lineage>
</organism>
<comment type="similarity">
    <text evidence="1">In the N-terminal section; belongs to the CRISPR-associated nuclease Cas3-HD family.</text>
</comment>
<keyword evidence="5" id="KW-0547">Nucleotide-binding</keyword>
<accession>A0ABX1AS47</accession>
<dbReference type="EMBL" id="JAAVJB010000088">
    <property type="protein sequence ID" value="NJP67122.1"/>
    <property type="molecule type" value="Genomic_DNA"/>
</dbReference>
<dbReference type="InterPro" id="IPR027417">
    <property type="entry name" value="P-loop_NTPase"/>
</dbReference>